<proteinExistence type="predicted"/>
<evidence type="ECO:0000259" key="1">
    <source>
        <dbReference type="Pfam" id="PF09346"/>
    </source>
</evidence>
<protein>
    <submittedName>
        <fullName evidence="2">SMI1/KNR4 family protein</fullName>
    </submittedName>
</protein>
<feature type="domain" description="Knr4/Smi1-like" evidence="1">
    <location>
        <begin position="39"/>
        <end position="171"/>
    </location>
</feature>
<dbReference type="Proteomes" id="UP000584670">
    <property type="component" value="Unassembled WGS sequence"/>
</dbReference>
<gene>
    <name evidence="2" type="ORF">H4N64_12660</name>
</gene>
<sequence>MTVPAVDDAWDRIAAWLARNAPATAACLDAPAAHVDRAGAERDLGRALPQDLAQWWARADGMSGPRPHVKLLPPFFTPLSIAQARRSRHLWLETGAELGATQWPLDEEGKDAGSPVGEFLRVFMPIARDGSGNELFVDLRSGPMHGCVGHWDHEQGCFYPPRWPSAAAMLAEVADALESGMPALQDFADRARAQGLEAQAYRPVVTGEGAISWEAV</sequence>
<dbReference type="RefSeq" id="WP_186282361.1">
    <property type="nucleotide sequence ID" value="NZ_JACMSF010000011.1"/>
</dbReference>
<organism evidence="2 3">
    <name type="scientific">Streptomyces cupreus</name>
    <dbReference type="NCBI Taxonomy" id="2759956"/>
    <lineage>
        <taxon>Bacteria</taxon>
        <taxon>Bacillati</taxon>
        <taxon>Actinomycetota</taxon>
        <taxon>Actinomycetes</taxon>
        <taxon>Kitasatosporales</taxon>
        <taxon>Streptomycetaceae</taxon>
        <taxon>Streptomyces</taxon>
    </lineage>
</organism>
<evidence type="ECO:0000313" key="3">
    <source>
        <dbReference type="Proteomes" id="UP000584670"/>
    </source>
</evidence>
<evidence type="ECO:0000313" key="2">
    <source>
        <dbReference type="EMBL" id="MBC2902448.1"/>
    </source>
</evidence>
<accession>A0A7X1J1G0</accession>
<reference evidence="2 3" key="1">
    <citation type="submission" date="2020-08" db="EMBL/GenBank/DDBJ databases">
        <title>Streptomyces sp. PSKA01 genome sequencing and assembly.</title>
        <authorList>
            <person name="Mandal S."/>
            <person name="Maiti P.K."/>
            <person name="Das P."/>
        </authorList>
    </citation>
    <scope>NUCLEOTIDE SEQUENCE [LARGE SCALE GENOMIC DNA]</scope>
    <source>
        <strain evidence="2 3">PSKA01</strain>
    </source>
</reference>
<dbReference type="InterPro" id="IPR018958">
    <property type="entry name" value="Knr4/Smi1-like_dom"/>
</dbReference>
<dbReference type="Pfam" id="PF09346">
    <property type="entry name" value="SMI1_KNR4"/>
    <property type="match status" value="1"/>
</dbReference>
<dbReference type="SUPFAM" id="SSF160631">
    <property type="entry name" value="SMI1/KNR4-like"/>
    <property type="match status" value="1"/>
</dbReference>
<dbReference type="AlphaFoldDB" id="A0A7X1J1G0"/>
<dbReference type="InterPro" id="IPR037883">
    <property type="entry name" value="Knr4/Smi1-like_sf"/>
</dbReference>
<name>A0A7X1J1G0_9ACTN</name>
<comment type="caution">
    <text evidence="2">The sequence shown here is derived from an EMBL/GenBank/DDBJ whole genome shotgun (WGS) entry which is preliminary data.</text>
</comment>
<keyword evidence="3" id="KW-1185">Reference proteome</keyword>
<dbReference type="EMBL" id="JACMSF010000011">
    <property type="protein sequence ID" value="MBC2902448.1"/>
    <property type="molecule type" value="Genomic_DNA"/>
</dbReference>